<evidence type="ECO:0000256" key="2">
    <source>
        <dbReference type="ARBA" id="ARBA00022676"/>
    </source>
</evidence>
<dbReference type="Proteomes" id="UP001597135">
    <property type="component" value="Unassembled WGS sequence"/>
</dbReference>
<dbReference type="InterPro" id="IPR029044">
    <property type="entry name" value="Nucleotide-diphossugar_trans"/>
</dbReference>
<dbReference type="PANTHER" id="PTHR43179:SF12">
    <property type="entry name" value="GALACTOFURANOSYLTRANSFERASE GLFT2"/>
    <property type="match status" value="1"/>
</dbReference>
<evidence type="ECO:0000313" key="4">
    <source>
        <dbReference type="EMBL" id="MFD1342662.1"/>
    </source>
</evidence>
<protein>
    <submittedName>
        <fullName evidence="4">Glycosyltransferase family 2 protein</fullName>
        <ecNumber evidence="4">2.4.-.-</ecNumber>
    </submittedName>
</protein>
<evidence type="ECO:0000256" key="3">
    <source>
        <dbReference type="ARBA" id="ARBA00022679"/>
    </source>
</evidence>
<dbReference type="EC" id="2.4.-.-" evidence="4"/>
<organism evidence="4 5">
    <name type="scientific">Litorisediminicola beolgyonensis</name>
    <dbReference type="NCBI Taxonomy" id="1173614"/>
    <lineage>
        <taxon>Bacteria</taxon>
        <taxon>Pseudomonadati</taxon>
        <taxon>Pseudomonadota</taxon>
        <taxon>Alphaproteobacteria</taxon>
        <taxon>Rhodobacterales</taxon>
        <taxon>Paracoccaceae</taxon>
        <taxon>Litorisediminicola</taxon>
    </lineage>
</organism>
<evidence type="ECO:0000256" key="1">
    <source>
        <dbReference type="ARBA" id="ARBA00006739"/>
    </source>
</evidence>
<dbReference type="EMBL" id="JBHTMU010000014">
    <property type="protein sequence ID" value="MFD1342662.1"/>
    <property type="molecule type" value="Genomic_DNA"/>
</dbReference>
<keyword evidence="5" id="KW-1185">Reference proteome</keyword>
<comment type="caution">
    <text evidence="4">The sequence shown here is derived from an EMBL/GenBank/DDBJ whole genome shotgun (WGS) entry which is preliminary data.</text>
</comment>
<dbReference type="PANTHER" id="PTHR43179">
    <property type="entry name" value="RHAMNOSYLTRANSFERASE WBBL"/>
    <property type="match status" value="1"/>
</dbReference>
<keyword evidence="2 4" id="KW-0328">Glycosyltransferase</keyword>
<dbReference type="GO" id="GO:0016757">
    <property type="term" value="F:glycosyltransferase activity"/>
    <property type="evidence" value="ECO:0007669"/>
    <property type="project" value="UniProtKB-KW"/>
</dbReference>
<sequence>METPRVSVVVASWERPDALSRCLSGLSQLDYDGVEVIVVACEDGLVAAGAHEAGAEAKTVLVDEPNLSAARNLGIARATGEIVAFIDDDAVSEPSWLARLVAPFSDPTVLCAGGFVLGRNGISLQWGARTVGAEGVARALPLDGDAPVLLTAAPGRAIKTEGTNMALRRETLAEMGGFDPAFRFYHDETDLNLRLAEQGSVTALVPQALVHHGFAPSATRRADRVPRDLFEIGASQSVLMRKHLAPDAQDAARRAFRTGQRLRLLEHLQRGGLDPLDLQRLMRRLDAGLADGRERQLERLQPIPRAADGFRSYPTRPGARHRLIAGRTWQRAALEDEARAAVVSGETATVLRLSPTALYHRMRFHPDGWWEQIGGQFGKALRNEPRFRPLTAARRAKLEAARLSQTRALDRSADK</sequence>
<comment type="similarity">
    <text evidence="1">Belongs to the glycosyltransferase 2 family.</text>
</comment>
<dbReference type="Gene3D" id="3.90.550.10">
    <property type="entry name" value="Spore Coat Polysaccharide Biosynthesis Protein SpsA, Chain A"/>
    <property type="match status" value="1"/>
</dbReference>
<dbReference type="Pfam" id="PF13641">
    <property type="entry name" value="Glyco_tranf_2_3"/>
    <property type="match status" value="1"/>
</dbReference>
<dbReference type="RefSeq" id="WP_386802936.1">
    <property type="nucleotide sequence ID" value="NZ_JBHTMU010000014.1"/>
</dbReference>
<keyword evidence="3 4" id="KW-0808">Transferase</keyword>
<dbReference type="SUPFAM" id="SSF53448">
    <property type="entry name" value="Nucleotide-diphospho-sugar transferases"/>
    <property type="match status" value="1"/>
</dbReference>
<proteinExistence type="inferred from homology"/>
<reference evidence="5" key="1">
    <citation type="journal article" date="2019" name="Int. J. Syst. Evol. Microbiol.">
        <title>The Global Catalogue of Microorganisms (GCM) 10K type strain sequencing project: providing services to taxonomists for standard genome sequencing and annotation.</title>
        <authorList>
            <consortium name="The Broad Institute Genomics Platform"/>
            <consortium name="The Broad Institute Genome Sequencing Center for Infectious Disease"/>
            <person name="Wu L."/>
            <person name="Ma J."/>
        </authorList>
    </citation>
    <scope>NUCLEOTIDE SEQUENCE [LARGE SCALE GENOMIC DNA]</scope>
    <source>
        <strain evidence="5">CCUG 62953</strain>
    </source>
</reference>
<evidence type="ECO:0000313" key="5">
    <source>
        <dbReference type="Proteomes" id="UP001597135"/>
    </source>
</evidence>
<name>A0ABW3ZIR6_9RHOB</name>
<gene>
    <name evidence="4" type="ORF">ACFQ4E_09555</name>
</gene>
<accession>A0ABW3ZIR6</accession>